<comment type="similarity">
    <text evidence="5">Belongs to the TAF10 family.</text>
</comment>
<reference evidence="6 7" key="1">
    <citation type="submission" date="2013-11" db="EMBL/GenBank/DDBJ databases">
        <title>The Genome Sequence of Phytophthora parasitica P1976.</title>
        <authorList>
            <consortium name="The Broad Institute Genomics Platform"/>
            <person name="Russ C."/>
            <person name="Tyler B."/>
            <person name="Panabieres F."/>
            <person name="Shan W."/>
            <person name="Tripathy S."/>
            <person name="Grunwald N."/>
            <person name="Machado M."/>
            <person name="Johnson C.S."/>
            <person name="Walker B."/>
            <person name="Young S."/>
            <person name="Zeng Q."/>
            <person name="Gargeya S."/>
            <person name="Fitzgerald M."/>
            <person name="Haas B."/>
            <person name="Abouelleil A."/>
            <person name="Allen A.W."/>
            <person name="Alvarado L."/>
            <person name="Arachchi H.M."/>
            <person name="Berlin A.M."/>
            <person name="Chapman S.B."/>
            <person name="Gainer-Dewar J."/>
            <person name="Goldberg J."/>
            <person name="Griggs A."/>
            <person name="Gujja S."/>
            <person name="Hansen M."/>
            <person name="Howarth C."/>
            <person name="Imamovic A."/>
            <person name="Ireland A."/>
            <person name="Larimer J."/>
            <person name="McCowan C."/>
            <person name="Murphy C."/>
            <person name="Pearson M."/>
            <person name="Poon T.W."/>
            <person name="Priest M."/>
            <person name="Roberts A."/>
            <person name="Saif S."/>
            <person name="Shea T."/>
            <person name="Sisk P."/>
            <person name="Sykes S."/>
            <person name="Wortman J."/>
            <person name="Nusbaum C."/>
            <person name="Birren B."/>
        </authorList>
    </citation>
    <scope>NUCLEOTIDE SEQUENCE [LARGE SCALE GENOMIC DNA]</scope>
    <source>
        <strain evidence="6 7">P1976</strain>
    </source>
</reference>
<dbReference type="PRINTS" id="PR01443">
    <property type="entry name" value="TFIID30KDSUB"/>
</dbReference>
<evidence type="ECO:0000256" key="4">
    <source>
        <dbReference type="ARBA" id="ARBA00023242"/>
    </source>
</evidence>
<dbReference type="Pfam" id="PF03540">
    <property type="entry name" value="TAF10"/>
    <property type="match status" value="1"/>
</dbReference>
<dbReference type="PANTHER" id="PTHR21242:SF0">
    <property type="entry name" value="TRANSCRIPTION INITIATION FACTOR TFIID SUBUNIT 10"/>
    <property type="match status" value="1"/>
</dbReference>
<evidence type="ECO:0000256" key="1">
    <source>
        <dbReference type="ARBA" id="ARBA00004123"/>
    </source>
</evidence>
<keyword evidence="2" id="KW-0805">Transcription regulation</keyword>
<name>A0A081ASQ6_PHYNI</name>
<dbReference type="GO" id="GO:0000124">
    <property type="term" value="C:SAGA complex"/>
    <property type="evidence" value="ECO:0007669"/>
    <property type="project" value="TreeGrafter"/>
</dbReference>
<dbReference type="GO" id="GO:0005669">
    <property type="term" value="C:transcription factor TFIID complex"/>
    <property type="evidence" value="ECO:0007669"/>
    <property type="project" value="TreeGrafter"/>
</dbReference>
<dbReference type="InterPro" id="IPR003923">
    <property type="entry name" value="TAF10"/>
</dbReference>
<dbReference type="EMBL" id="ANJA01000784">
    <property type="protein sequence ID" value="ETO81918.1"/>
    <property type="molecule type" value="Genomic_DNA"/>
</dbReference>
<keyword evidence="4" id="KW-0539">Nucleus</keyword>
<evidence type="ECO:0000256" key="2">
    <source>
        <dbReference type="ARBA" id="ARBA00023015"/>
    </source>
</evidence>
<gene>
    <name evidence="6" type="ORF">F444_03882</name>
</gene>
<dbReference type="OrthoDB" id="154356at2759"/>
<evidence type="ECO:0000313" key="6">
    <source>
        <dbReference type="EMBL" id="ETO81917.1"/>
    </source>
</evidence>
<comment type="subcellular location">
    <subcellularLocation>
        <location evidence="1">Nucleus</location>
    </subcellularLocation>
</comment>
<sequence length="166" mass="18081">MMCVQLYPSVQIFVGLYFESYLCTFAHVSTQLIMSEAAQLDAFLAAMTQYSPTIPDELVEFYLQQAGFATNDVRVTRMISLAAHKLLLDVTRDAMQYQRIRSQATSSTTTGAASAALTAVQTPDGASPTGSRSVLTMEDLAASLKEYGVNICRPEYVSDVVEDPTA</sequence>
<dbReference type="AlphaFoldDB" id="A0A081ASQ6"/>
<keyword evidence="3" id="KW-0804">Transcription</keyword>
<organism evidence="6 7">
    <name type="scientific">Phytophthora nicotianae P1976</name>
    <dbReference type="NCBI Taxonomy" id="1317066"/>
    <lineage>
        <taxon>Eukaryota</taxon>
        <taxon>Sar</taxon>
        <taxon>Stramenopiles</taxon>
        <taxon>Oomycota</taxon>
        <taxon>Peronosporomycetes</taxon>
        <taxon>Peronosporales</taxon>
        <taxon>Peronosporaceae</taxon>
        <taxon>Phytophthora</taxon>
    </lineage>
</organism>
<dbReference type="GO" id="GO:0006367">
    <property type="term" value="P:transcription initiation at RNA polymerase II promoter"/>
    <property type="evidence" value="ECO:0007669"/>
    <property type="project" value="TreeGrafter"/>
</dbReference>
<evidence type="ECO:0008006" key="8">
    <source>
        <dbReference type="Google" id="ProtNLM"/>
    </source>
</evidence>
<evidence type="ECO:0000256" key="5">
    <source>
        <dbReference type="ARBA" id="ARBA00025730"/>
    </source>
</evidence>
<comment type="caution">
    <text evidence="6">The sequence shown here is derived from an EMBL/GenBank/DDBJ whole genome shotgun (WGS) entry which is preliminary data.</text>
</comment>
<proteinExistence type="inferred from homology"/>
<evidence type="ECO:0000313" key="7">
    <source>
        <dbReference type="Proteomes" id="UP000028582"/>
    </source>
</evidence>
<accession>A0A081ASQ6</accession>
<dbReference type="EMBL" id="ANJA01000784">
    <property type="protein sequence ID" value="ETO81917.1"/>
    <property type="molecule type" value="Genomic_DNA"/>
</dbReference>
<evidence type="ECO:0000256" key="3">
    <source>
        <dbReference type="ARBA" id="ARBA00023163"/>
    </source>
</evidence>
<feature type="non-terminal residue" evidence="6">
    <location>
        <position position="1"/>
    </location>
</feature>
<dbReference type="CDD" id="cd07982">
    <property type="entry name" value="HFD_TAF10"/>
    <property type="match status" value="1"/>
</dbReference>
<dbReference type="Proteomes" id="UP000028582">
    <property type="component" value="Unassembled WGS sequence"/>
</dbReference>
<dbReference type="GO" id="GO:0016251">
    <property type="term" value="F:RNA polymerase II general transcription initiation factor activity"/>
    <property type="evidence" value="ECO:0007669"/>
    <property type="project" value="TreeGrafter"/>
</dbReference>
<dbReference type="PANTHER" id="PTHR21242">
    <property type="entry name" value="TRANSCRIPTION INITIATION FACTOR TFIID SUBUNIT 10"/>
    <property type="match status" value="1"/>
</dbReference>
<dbReference type="GO" id="GO:1990841">
    <property type="term" value="F:promoter-specific chromatin binding"/>
    <property type="evidence" value="ECO:0007669"/>
    <property type="project" value="TreeGrafter"/>
</dbReference>
<protein>
    <recommendedName>
        <fullName evidence="8">Transcription initiation factor TFIID subunit 10</fullName>
    </recommendedName>
</protein>